<reference evidence="3 4" key="2">
    <citation type="submission" date="2020-06" db="EMBL/GenBank/DDBJ databases">
        <title>Ramlibacter rhizophilus sp. nov., isolated from rhizosphere soil of national flower Mugunghwa from South Korea.</title>
        <authorList>
            <person name="Zheng-Fei Y."/>
            <person name="Huan T."/>
        </authorList>
    </citation>
    <scope>NUCLEOTIDE SEQUENCE [LARGE SCALE GENOMIC DNA]</scope>
    <source>
        <strain evidence="3 4">B156</strain>
    </source>
</reference>
<keyword evidence="2" id="KW-1133">Transmembrane helix</keyword>
<dbReference type="AlphaFoldDB" id="A0A849KML8"/>
<feature type="transmembrane region" description="Helical" evidence="2">
    <location>
        <begin position="37"/>
        <end position="53"/>
    </location>
</feature>
<name>A0A849KML8_9BURK</name>
<sequence>MDFFNSLTLDLKMLVVGIAGALLLVLFSGNRKAEKRYMILLTVLVAAGVYRFAQLPAHVDAETSAASRPIPRRLRRPSARRSSPPRPSKAASCLG</sequence>
<gene>
    <name evidence="3" type="ORF">HK415_21160</name>
</gene>
<evidence type="ECO:0000256" key="1">
    <source>
        <dbReference type="SAM" id="MobiDB-lite"/>
    </source>
</evidence>
<protein>
    <submittedName>
        <fullName evidence="3">Uncharacterized protein</fullName>
    </submittedName>
</protein>
<reference evidence="3 4" key="1">
    <citation type="submission" date="2020-05" db="EMBL/GenBank/DDBJ databases">
        <authorList>
            <person name="Khan S.A."/>
            <person name="Jeon C.O."/>
            <person name="Chun B.H."/>
        </authorList>
    </citation>
    <scope>NUCLEOTIDE SEQUENCE [LARGE SCALE GENOMIC DNA]</scope>
    <source>
        <strain evidence="3 4">B156</strain>
    </source>
</reference>
<keyword evidence="2" id="KW-0472">Membrane</keyword>
<evidence type="ECO:0000256" key="2">
    <source>
        <dbReference type="SAM" id="Phobius"/>
    </source>
</evidence>
<evidence type="ECO:0000313" key="3">
    <source>
        <dbReference type="EMBL" id="NNU45133.1"/>
    </source>
</evidence>
<keyword evidence="4" id="KW-1185">Reference proteome</keyword>
<feature type="region of interest" description="Disordered" evidence="1">
    <location>
        <begin position="60"/>
        <end position="95"/>
    </location>
</feature>
<organism evidence="3 4">
    <name type="scientific">Ramlibacter montanisoli</name>
    <dbReference type="NCBI Taxonomy" id="2732512"/>
    <lineage>
        <taxon>Bacteria</taxon>
        <taxon>Pseudomonadati</taxon>
        <taxon>Pseudomonadota</taxon>
        <taxon>Betaproteobacteria</taxon>
        <taxon>Burkholderiales</taxon>
        <taxon>Comamonadaceae</taxon>
        <taxon>Ramlibacter</taxon>
    </lineage>
</organism>
<proteinExistence type="predicted"/>
<dbReference type="Proteomes" id="UP000552954">
    <property type="component" value="Unassembled WGS sequence"/>
</dbReference>
<evidence type="ECO:0000313" key="4">
    <source>
        <dbReference type="Proteomes" id="UP000552954"/>
    </source>
</evidence>
<feature type="compositionally biased region" description="Basic residues" evidence="1">
    <location>
        <begin position="70"/>
        <end position="79"/>
    </location>
</feature>
<dbReference type="RefSeq" id="WP_171562688.1">
    <property type="nucleotide sequence ID" value="NZ_JABFCS010000001.1"/>
</dbReference>
<dbReference type="EMBL" id="JABFCS010000001">
    <property type="protein sequence ID" value="NNU45133.1"/>
    <property type="molecule type" value="Genomic_DNA"/>
</dbReference>
<feature type="transmembrane region" description="Helical" evidence="2">
    <location>
        <begin position="12"/>
        <end position="30"/>
    </location>
</feature>
<keyword evidence="2" id="KW-0812">Transmembrane</keyword>
<comment type="caution">
    <text evidence="3">The sequence shown here is derived from an EMBL/GenBank/DDBJ whole genome shotgun (WGS) entry which is preliminary data.</text>
</comment>
<accession>A0A849KML8</accession>